<dbReference type="Pfam" id="PF14111">
    <property type="entry name" value="DUF4283"/>
    <property type="match status" value="1"/>
</dbReference>
<feature type="region of interest" description="Disordered" evidence="2">
    <location>
        <begin position="1"/>
        <end position="102"/>
    </location>
</feature>
<dbReference type="SUPFAM" id="SSF57756">
    <property type="entry name" value="Retrovirus zinc finger-like domains"/>
    <property type="match status" value="1"/>
</dbReference>
<dbReference type="InterPro" id="IPR025558">
    <property type="entry name" value="DUF4283"/>
</dbReference>
<dbReference type="AlphaFoldDB" id="A0AAD8SUN9"/>
<dbReference type="SMART" id="SM00343">
    <property type="entry name" value="ZnF_C2HC"/>
    <property type="match status" value="2"/>
</dbReference>
<feature type="compositionally biased region" description="Gly residues" evidence="2">
    <location>
        <begin position="471"/>
        <end position="486"/>
    </location>
</feature>
<feature type="domain" description="CCHC-type" evidence="3">
    <location>
        <begin position="129"/>
        <end position="144"/>
    </location>
</feature>
<evidence type="ECO:0000259" key="3">
    <source>
        <dbReference type="PROSITE" id="PS50158"/>
    </source>
</evidence>
<dbReference type="InterPro" id="IPR053253">
    <property type="entry name" value="Sex_diff_modulator"/>
</dbReference>
<feature type="compositionally biased region" description="Pro residues" evidence="2">
    <location>
        <begin position="184"/>
        <end position="207"/>
    </location>
</feature>
<protein>
    <recommendedName>
        <fullName evidence="3">CCHC-type domain-containing protein</fullName>
    </recommendedName>
</protein>
<keyword evidence="5" id="KW-1185">Reference proteome</keyword>
<dbReference type="GO" id="GO:0003676">
    <property type="term" value="F:nucleic acid binding"/>
    <property type="evidence" value="ECO:0007669"/>
    <property type="project" value="InterPro"/>
</dbReference>
<dbReference type="Gene3D" id="4.10.60.10">
    <property type="entry name" value="Zinc finger, CCHC-type"/>
    <property type="match status" value="1"/>
</dbReference>
<dbReference type="Proteomes" id="UP001231189">
    <property type="component" value="Unassembled WGS sequence"/>
</dbReference>
<keyword evidence="1" id="KW-0862">Zinc</keyword>
<sequence>MDSTASHPPGFSRRWEVEGGASSSAASPPRGEHVSGLGISSESSEGSVAAPRAGRVEAAPPVDRGRAKDRLGWEQPPPSKKSLWRRRVEARNAPGQPGWGASVPEMEGLCFRCFEPGHRKRDCTNAEVCLRCGKKGHPALGCTRPRSPSSEEELRSRALAKMARRRSPVRERVERPTEKGGVAPVPPGPPPQRPPSPPLPPPPPLPPVASRLPPMEALPPLSVEPFRTEALVRLEEEVLEEPALCVVRRTAAMGDLEQRLQFAMVASVGGRRPAVSCAQVVAALRWRGVPENAMSVHSFAPEDFLVIFASEELRNHVTSRSPVLVAGAPLSWRPWNRQAQAELVPLRQKVWLILEGIPPHAWDVAVVEDVLGRSCAVEEVAPETKNRTDLAFFKLTAWTSQIEDIPVVRKLAIPEPILGARSTAGLMLDGAPTASPQIKTLQYKILVHVVRVEEEVPPGSRSDSGRREAGDGGFPGDGPRGPGGEGPSWRSRDVPWRRGVPDRRRGPGGFAARVHGSGSSQREVGDDDVAAPAPLAWGLPCMASPAPLVAGGVAFSQKRPAESGRPGLGAAGQDEPISHLQPEERISCRPFGKSTGGVEEVVQPFCLTKEMGDRQDTEEGAVVVDKGAQEFGTEVAPGLDKVVWQDAVETLPGTEMDPEERAKAMLVDPIGPARVLSPGFSSVGSSVRAGADQCTDKGETGSVESQDVARKGQGEEDYFAVSVEIPQRNHAMAQAQEALVDRVLNFTELEESQSTSFTGPNSAMQLVPREKICRREEEVDVGNQEQRQREALDLERQEMERIKRFCASILKTLAPPLLHEVERASKLRAEAEPFTPKRVTRRTVATCASTQGKKASAAENALLKALGICPENLSATEEDLVRFRGFFDSPIRDSHVRVLASIFGKELPPSFTSQEYCRVAVAAH</sequence>
<reference evidence="4" key="1">
    <citation type="submission" date="2023-07" db="EMBL/GenBank/DDBJ databases">
        <title>A chromosome-level genome assembly of Lolium multiflorum.</title>
        <authorList>
            <person name="Chen Y."/>
            <person name="Copetti D."/>
            <person name="Kolliker R."/>
            <person name="Studer B."/>
        </authorList>
    </citation>
    <scope>NUCLEOTIDE SEQUENCE</scope>
    <source>
        <strain evidence="4">02402/16</strain>
        <tissue evidence="4">Leaf</tissue>
    </source>
</reference>
<dbReference type="InterPro" id="IPR001878">
    <property type="entry name" value="Znf_CCHC"/>
</dbReference>
<gene>
    <name evidence="4" type="ORF">QYE76_052181</name>
</gene>
<comment type="caution">
    <text evidence="4">The sequence shown here is derived from an EMBL/GenBank/DDBJ whole genome shotgun (WGS) entry which is preliminary data.</text>
</comment>
<dbReference type="GO" id="GO:0008270">
    <property type="term" value="F:zinc ion binding"/>
    <property type="evidence" value="ECO:0007669"/>
    <property type="project" value="UniProtKB-KW"/>
</dbReference>
<feature type="domain" description="CCHC-type" evidence="3">
    <location>
        <begin position="110"/>
        <end position="125"/>
    </location>
</feature>
<evidence type="ECO:0000313" key="5">
    <source>
        <dbReference type="Proteomes" id="UP001231189"/>
    </source>
</evidence>
<accession>A0AAD8SUN9</accession>
<feature type="region of interest" description="Disordered" evidence="2">
    <location>
        <begin position="135"/>
        <end position="213"/>
    </location>
</feature>
<evidence type="ECO:0000256" key="1">
    <source>
        <dbReference type="PROSITE-ProRule" id="PRU00047"/>
    </source>
</evidence>
<evidence type="ECO:0000313" key="4">
    <source>
        <dbReference type="EMBL" id="KAK1664022.1"/>
    </source>
</evidence>
<name>A0AAD8SUN9_LOLMU</name>
<dbReference type="PROSITE" id="PS50158">
    <property type="entry name" value="ZF_CCHC"/>
    <property type="match status" value="2"/>
</dbReference>
<dbReference type="PANTHER" id="PTHR33087">
    <property type="entry name" value="OS07G0539200 PROTEIN"/>
    <property type="match status" value="1"/>
</dbReference>
<proteinExistence type="predicted"/>
<feature type="compositionally biased region" description="Basic and acidic residues" evidence="2">
    <location>
        <begin position="490"/>
        <end position="505"/>
    </location>
</feature>
<organism evidence="4 5">
    <name type="scientific">Lolium multiflorum</name>
    <name type="common">Italian ryegrass</name>
    <name type="synonym">Lolium perenne subsp. multiflorum</name>
    <dbReference type="NCBI Taxonomy" id="4521"/>
    <lineage>
        <taxon>Eukaryota</taxon>
        <taxon>Viridiplantae</taxon>
        <taxon>Streptophyta</taxon>
        <taxon>Embryophyta</taxon>
        <taxon>Tracheophyta</taxon>
        <taxon>Spermatophyta</taxon>
        <taxon>Magnoliopsida</taxon>
        <taxon>Liliopsida</taxon>
        <taxon>Poales</taxon>
        <taxon>Poaceae</taxon>
        <taxon>BOP clade</taxon>
        <taxon>Pooideae</taxon>
        <taxon>Poodae</taxon>
        <taxon>Poeae</taxon>
        <taxon>Poeae Chloroplast Group 2 (Poeae type)</taxon>
        <taxon>Loliodinae</taxon>
        <taxon>Loliinae</taxon>
        <taxon>Lolium</taxon>
    </lineage>
</organism>
<dbReference type="EMBL" id="JAUUTY010000003">
    <property type="protein sequence ID" value="KAK1664022.1"/>
    <property type="molecule type" value="Genomic_DNA"/>
</dbReference>
<evidence type="ECO:0000256" key="2">
    <source>
        <dbReference type="SAM" id="MobiDB-lite"/>
    </source>
</evidence>
<dbReference type="Pfam" id="PF00098">
    <property type="entry name" value="zf-CCHC"/>
    <property type="match status" value="1"/>
</dbReference>
<keyword evidence="1" id="KW-0479">Metal-binding</keyword>
<dbReference type="InterPro" id="IPR036875">
    <property type="entry name" value="Znf_CCHC_sf"/>
</dbReference>
<keyword evidence="1" id="KW-0863">Zinc-finger</keyword>
<feature type="compositionally biased region" description="Basic and acidic residues" evidence="2">
    <location>
        <begin position="168"/>
        <end position="178"/>
    </location>
</feature>
<feature type="compositionally biased region" description="Low complexity" evidence="2">
    <location>
        <begin position="35"/>
        <end position="47"/>
    </location>
</feature>
<feature type="region of interest" description="Disordered" evidence="2">
    <location>
        <begin position="557"/>
        <end position="592"/>
    </location>
</feature>
<dbReference type="PANTHER" id="PTHR33087:SF42">
    <property type="entry name" value="DUF4283 DOMAIN-CONTAINING PROTEIN"/>
    <property type="match status" value="1"/>
</dbReference>
<feature type="region of interest" description="Disordered" evidence="2">
    <location>
        <begin position="455"/>
        <end position="526"/>
    </location>
</feature>
<feature type="region of interest" description="Disordered" evidence="2">
    <location>
        <begin position="687"/>
        <end position="711"/>
    </location>
</feature>
<feature type="compositionally biased region" description="Basic and acidic residues" evidence="2">
    <location>
        <begin position="63"/>
        <end position="72"/>
    </location>
</feature>